<comment type="caution">
    <text evidence="1">The sequence shown here is derived from an EMBL/GenBank/DDBJ whole genome shotgun (WGS) entry which is preliminary data.</text>
</comment>
<accession>A0ABR1L275</accession>
<reference evidence="1 2" key="1">
    <citation type="submission" date="2024-04" db="EMBL/GenBank/DDBJ databases">
        <title>Phyllosticta paracitricarpa is synonymous to the EU quarantine fungus P. citricarpa based on phylogenomic analyses.</title>
        <authorList>
            <consortium name="Lawrence Berkeley National Laboratory"/>
            <person name="Van Ingen-Buijs V.A."/>
            <person name="Van Westerhoven A.C."/>
            <person name="Haridas S."/>
            <person name="Skiadas P."/>
            <person name="Martin F."/>
            <person name="Groenewald J.Z."/>
            <person name="Crous P.W."/>
            <person name="Seidl M.F."/>
        </authorList>
    </citation>
    <scope>NUCLEOTIDE SEQUENCE [LARGE SCALE GENOMIC DNA]</scope>
    <source>
        <strain evidence="1 2">CBS 122670</strain>
    </source>
</reference>
<evidence type="ECO:0000313" key="1">
    <source>
        <dbReference type="EMBL" id="KAK7529327.1"/>
    </source>
</evidence>
<proteinExistence type="predicted"/>
<evidence type="ECO:0008006" key="3">
    <source>
        <dbReference type="Google" id="ProtNLM"/>
    </source>
</evidence>
<organism evidence="1 2">
    <name type="scientific">Phyllosticta citricarpa</name>
    <dbReference type="NCBI Taxonomy" id="55181"/>
    <lineage>
        <taxon>Eukaryota</taxon>
        <taxon>Fungi</taxon>
        <taxon>Dikarya</taxon>
        <taxon>Ascomycota</taxon>
        <taxon>Pezizomycotina</taxon>
        <taxon>Dothideomycetes</taxon>
        <taxon>Dothideomycetes incertae sedis</taxon>
        <taxon>Botryosphaeriales</taxon>
        <taxon>Phyllostictaceae</taxon>
        <taxon>Phyllosticta</taxon>
    </lineage>
</organism>
<dbReference type="EMBL" id="JBBPDW010000077">
    <property type="protein sequence ID" value="KAK7529327.1"/>
    <property type="molecule type" value="Genomic_DNA"/>
</dbReference>
<protein>
    <recommendedName>
        <fullName evidence="3">Secreted protein</fullName>
    </recommendedName>
</protein>
<evidence type="ECO:0000313" key="2">
    <source>
        <dbReference type="Proteomes" id="UP001365128"/>
    </source>
</evidence>
<gene>
    <name evidence="1" type="ORF">IWX46DRAFT_617522</name>
</gene>
<keyword evidence="2" id="KW-1185">Reference proteome</keyword>
<dbReference type="Proteomes" id="UP001365128">
    <property type="component" value="Unassembled WGS sequence"/>
</dbReference>
<sequence>MYFVPARRVTATVLACVYVWCRMHNECMTVVLEGSSRRPASDRELGEAHRSCAVPAAVLITMGLGPGLGLGW</sequence>
<name>A0ABR1L275_9PEZI</name>